<dbReference type="InterPro" id="IPR012902">
    <property type="entry name" value="N_methyl_site"/>
</dbReference>
<reference evidence="2" key="2">
    <citation type="submission" date="2021-08" db="EMBL/GenBank/DDBJ databases">
        <authorList>
            <person name="Dalcin Martins P."/>
        </authorList>
    </citation>
    <scope>NUCLEOTIDE SEQUENCE</scope>
    <source>
        <strain evidence="2">MAG_39</strain>
    </source>
</reference>
<feature type="transmembrane region" description="Helical" evidence="1">
    <location>
        <begin position="9"/>
        <end position="29"/>
    </location>
</feature>
<proteinExistence type="predicted"/>
<dbReference type="InterPro" id="IPR045584">
    <property type="entry name" value="Pilin-like"/>
</dbReference>
<keyword evidence="1" id="KW-0472">Membrane</keyword>
<dbReference type="Proteomes" id="UP000705867">
    <property type="component" value="Unassembled WGS sequence"/>
</dbReference>
<evidence type="ECO:0000256" key="1">
    <source>
        <dbReference type="SAM" id="Phobius"/>
    </source>
</evidence>
<evidence type="ECO:0000313" key="3">
    <source>
        <dbReference type="Proteomes" id="UP000705867"/>
    </source>
</evidence>
<comment type="caution">
    <text evidence="2">The sequence shown here is derived from an EMBL/GenBank/DDBJ whole genome shotgun (WGS) entry which is preliminary data.</text>
</comment>
<sequence>MKVKNEKGFTLIELAVVLVLIGIILGAVLKGQDLIDNARAKQFATEVRTWETALYNYLDRKGRLPGDADRDGVVGDSDPQGELSAAKLVNIPSNSFILGATGFNVYLGSGTVNGPNYLVMCKGANCSGKFDPNNAGDLAALKYFESFDTTVDGTASANAASNSVVTAFSAITSSGNTFTAITLGSSNGDWLTPTNIKGLAYQIR</sequence>
<dbReference type="SUPFAM" id="SSF54523">
    <property type="entry name" value="Pili subunits"/>
    <property type="match status" value="1"/>
</dbReference>
<dbReference type="AlphaFoldDB" id="A0A953J448"/>
<dbReference type="NCBIfam" id="TIGR02532">
    <property type="entry name" value="IV_pilin_GFxxxE"/>
    <property type="match status" value="1"/>
</dbReference>
<dbReference type="Gene3D" id="3.30.700.10">
    <property type="entry name" value="Glycoprotein, Type 4 Pilin"/>
    <property type="match status" value="1"/>
</dbReference>
<gene>
    <name evidence="2" type="ORF">K8I29_07025</name>
</gene>
<accession>A0A953J448</accession>
<protein>
    <submittedName>
        <fullName evidence="2">Type II secretion system GspH family protein</fullName>
    </submittedName>
</protein>
<organism evidence="2 3">
    <name type="scientific">Candidatus Nitrobium versatile</name>
    <dbReference type="NCBI Taxonomy" id="2884831"/>
    <lineage>
        <taxon>Bacteria</taxon>
        <taxon>Pseudomonadati</taxon>
        <taxon>Nitrospirota</taxon>
        <taxon>Nitrospiria</taxon>
        <taxon>Nitrospirales</taxon>
        <taxon>Nitrospiraceae</taxon>
        <taxon>Candidatus Nitrobium</taxon>
    </lineage>
</organism>
<dbReference type="Pfam" id="PF07963">
    <property type="entry name" value="N_methyl"/>
    <property type="match status" value="1"/>
</dbReference>
<name>A0A953J448_9BACT</name>
<dbReference type="EMBL" id="JAIOIV010000058">
    <property type="protein sequence ID" value="MBZ0155953.1"/>
    <property type="molecule type" value="Genomic_DNA"/>
</dbReference>
<reference evidence="2" key="1">
    <citation type="journal article" date="2021" name="bioRxiv">
        <title>Unraveling nitrogen, sulfur and carbon metabolic pathways and microbial community transcriptional responses to substrate deprivation and toxicity stresses in a bioreactor mimicking anoxic brackish coastal sediment conditions.</title>
        <authorList>
            <person name="Martins P.D."/>
            <person name="Echeveste M.J."/>
            <person name="Arshad A."/>
            <person name="Kurth J."/>
            <person name="Ouboter H."/>
            <person name="Jetten M.S.M."/>
            <person name="Welte C.U."/>
        </authorList>
    </citation>
    <scope>NUCLEOTIDE SEQUENCE</scope>
    <source>
        <strain evidence="2">MAG_39</strain>
    </source>
</reference>
<keyword evidence="1" id="KW-1133">Transmembrane helix</keyword>
<dbReference type="PROSITE" id="PS00409">
    <property type="entry name" value="PROKAR_NTER_METHYL"/>
    <property type="match status" value="1"/>
</dbReference>
<evidence type="ECO:0000313" key="2">
    <source>
        <dbReference type="EMBL" id="MBZ0155953.1"/>
    </source>
</evidence>
<keyword evidence="1" id="KW-0812">Transmembrane</keyword>